<dbReference type="SUPFAM" id="SSF46626">
    <property type="entry name" value="Cytochrome c"/>
    <property type="match status" value="1"/>
</dbReference>
<dbReference type="PROSITE" id="PS51007">
    <property type="entry name" value="CYTC"/>
    <property type="match status" value="1"/>
</dbReference>
<dbReference type="PROSITE" id="PS51257">
    <property type="entry name" value="PROKAR_LIPOPROTEIN"/>
    <property type="match status" value="1"/>
</dbReference>
<reference evidence="6" key="1">
    <citation type="submission" date="2020-10" db="EMBL/GenBank/DDBJ databases">
        <title>Ca. Dormibacterota MAGs.</title>
        <authorList>
            <person name="Montgomery K."/>
        </authorList>
    </citation>
    <scope>NUCLEOTIDE SEQUENCE [LARGE SCALE GENOMIC DNA]</scope>
    <source>
        <strain evidence="6">SC8812_S17_10</strain>
    </source>
</reference>
<comment type="caution">
    <text evidence="6">The sequence shown here is derived from an EMBL/GenBank/DDBJ whole genome shotgun (WGS) entry which is preliminary data.</text>
</comment>
<dbReference type="InterPro" id="IPR009056">
    <property type="entry name" value="Cyt_c-like_dom"/>
</dbReference>
<dbReference type="Proteomes" id="UP000612893">
    <property type="component" value="Unassembled WGS sequence"/>
</dbReference>
<evidence type="ECO:0000256" key="3">
    <source>
        <dbReference type="ARBA" id="ARBA00023004"/>
    </source>
</evidence>
<feature type="non-terminal residue" evidence="6">
    <location>
        <position position="131"/>
    </location>
</feature>
<evidence type="ECO:0000313" key="6">
    <source>
        <dbReference type="EMBL" id="MBJ7597778.1"/>
    </source>
</evidence>
<dbReference type="Pfam" id="PF00034">
    <property type="entry name" value="Cytochrom_C"/>
    <property type="match status" value="1"/>
</dbReference>
<gene>
    <name evidence="6" type="ORF">JF922_06800</name>
</gene>
<organism evidence="6 7">
    <name type="scientific">Candidatus Nephthysia bennettiae</name>
    <dbReference type="NCBI Taxonomy" id="3127016"/>
    <lineage>
        <taxon>Bacteria</taxon>
        <taxon>Bacillati</taxon>
        <taxon>Candidatus Dormiibacterota</taxon>
        <taxon>Candidatus Dormibacteria</taxon>
        <taxon>Candidatus Dormibacterales</taxon>
        <taxon>Candidatus Dormibacteraceae</taxon>
        <taxon>Candidatus Nephthysia</taxon>
    </lineage>
</organism>
<dbReference type="GO" id="GO:0009055">
    <property type="term" value="F:electron transfer activity"/>
    <property type="evidence" value="ECO:0007669"/>
    <property type="project" value="InterPro"/>
</dbReference>
<proteinExistence type="predicted"/>
<dbReference type="EMBL" id="JAEKNR010000079">
    <property type="protein sequence ID" value="MBJ7597778.1"/>
    <property type="molecule type" value="Genomic_DNA"/>
</dbReference>
<evidence type="ECO:0000313" key="7">
    <source>
        <dbReference type="Proteomes" id="UP000612893"/>
    </source>
</evidence>
<dbReference type="GO" id="GO:0046872">
    <property type="term" value="F:metal ion binding"/>
    <property type="evidence" value="ECO:0007669"/>
    <property type="project" value="UniProtKB-KW"/>
</dbReference>
<name>A0A934K6X4_9BACT</name>
<keyword evidence="3 4" id="KW-0408">Iron</keyword>
<dbReference type="Gene3D" id="1.10.760.10">
    <property type="entry name" value="Cytochrome c-like domain"/>
    <property type="match status" value="1"/>
</dbReference>
<keyword evidence="1 4" id="KW-0349">Heme</keyword>
<protein>
    <submittedName>
        <fullName evidence="6">C-type cytochrome</fullName>
    </submittedName>
</protein>
<dbReference type="InterPro" id="IPR036909">
    <property type="entry name" value="Cyt_c-like_dom_sf"/>
</dbReference>
<evidence type="ECO:0000256" key="2">
    <source>
        <dbReference type="ARBA" id="ARBA00022723"/>
    </source>
</evidence>
<evidence type="ECO:0000256" key="1">
    <source>
        <dbReference type="ARBA" id="ARBA00022617"/>
    </source>
</evidence>
<keyword evidence="7" id="KW-1185">Reference proteome</keyword>
<keyword evidence="2 4" id="KW-0479">Metal-binding</keyword>
<evidence type="ECO:0000256" key="4">
    <source>
        <dbReference type="PROSITE-ProRule" id="PRU00433"/>
    </source>
</evidence>
<dbReference type="GO" id="GO:0020037">
    <property type="term" value="F:heme binding"/>
    <property type="evidence" value="ECO:0007669"/>
    <property type="project" value="InterPro"/>
</dbReference>
<evidence type="ECO:0000259" key="5">
    <source>
        <dbReference type="PROSITE" id="PS51007"/>
    </source>
</evidence>
<feature type="domain" description="Cytochrome c" evidence="5">
    <location>
        <begin position="34"/>
        <end position="119"/>
    </location>
</feature>
<accession>A0A934K6X4</accession>
<sequence>MNDLVRTPRGLAVLALGALLLVVLGGCAVKHPTPNVVRGKQLFVAKCGSCHTLSHASTMGNVGPNLDQAFNQDRADGLHDVRGLVYDWIQYPNVQGVMPAGLYRGQKAADVAGYVALVAAVPGQDTGALAR</sequence>
<dbReference type="AlphaFoldDB" id="A0A934K6X4"/>